<keyword evidence="2" id="KW-1185">Reference proteome</keyword>
<sequence length="60" mass="6877">MFDLDKFGPKKCGITPEKVREIFKNHGEEISHEESRGILEVMCFLAKLAVDQIVNEHECS</sequence>
<dbReference type="EMBL" id="BMIU01000021">
    <property type="protein sequence ID" value="GGF44045.1"/>
    <property type="molecule type" value="Genomic_DNA"/>
</dbReference>
<proteinExistence type="predicted"/>
<name>A0ABQ1V8S1_9BACT</name>
<evidence type="ECO:0000313" key="2">
    <source>
        <dbReference type="Proteomes" id="UP000647339"/>
    </source>
</evidence>
<accession>A0ABQ1V8S1</accession>
<evidence type="ECO:0000313" key="1">
    <source>
        <dbReference type="EMBL" id="GGF44045.1"/>
    </source>
</evidence>
<organism evidence="1 2">
    <name type="scientific">Echinicola rosea</name>
    <dbReference type="NCBI Taxonomy" id="1807691"/>
    <lineage>
        <taxon>Bacteria</taxon>
        <taxon>Pseudomonadati</taxon>
        <taxon>Bacteroidota</taxon>
        <taxon>Cytophagia</taxon>
        <taxon>Cytophagales</taxon>
        <taxon>Cyclobacteriaceae</taxon>
        <taxon>Echinicola</taxon>
    </lineage>
</organism>
<gene>
    <name evidence="1" type="ORF">GCM10011339_35680</name>
</gene>
<protein>
    <submittedName>
        <fullName evidence="1">Uncharacterized protein</fullName>
    </submittedName>
</protein>
<comment type="caution">
    <text evidence="1">The sequence shown here is derived from an EMBL/GenBank/DDBJ whole genome shotgun (WGS) entry which is preliminary data.</text>
</comment>
<dbReference type="Proteomes" id="UP000647339">
    <property type="component" value="Unassembled WGS sequence"/>
</dbReference>
<reference evidence="2" key="1">
    <citation type="journal article" date="2019" name="Int. J. Syst. Evol. Microbiol.">
        <title>The Global Catalogue of Microorganisms (GCM) 10K type strain sequencing project: providing services to taxonomists for standard genome sequencing and annotation.</title>
        <authorList>
            <consortium name="The Broad Institute Genomics Platform"/>
            <consortium name="The Broad Institute Genome Sequencing Center for Infectious Disease"/>
            <person name="Wu L."/>
            <person name="Ma J."/>
        </authorList>
    </citation>
    <scope>NUCLEOTIDE SEQUENCE [LARGE SCALE GENOMIC DNA]</scope>
    <source>
        <strain evidence="2">CGMCC 1.15407</strain>
    </source>
</reference>
<dbReference type="RefSeq" id="WP_137404362.1">
    <property type="nucleotide sequence ID" value="NZ_BMIU01000021.1"/>
</dbReference>